<evidence type="ECO:0000313" key="2">
    <source>
        <dbReference type="Proteomes" id="UP000723463"/>
    </source>
</evidence>
<dbReference type="AlphaFoldDB" id="A0A9P6K5M2"/>
<dbReference type="Proteomes" id="UP000723463">
    <property type="component" value="Unassembled WGS sequence"/>
</dbReference>
<protein>
    <submittedName>
        <fullName evidence="1">Uncharacterized protein</fullName>
    </submittedName>
</protein>
<evidence type="ECO:0000313" key="1">
    <source>
        <dbReference type="EMBL" id="KAF9547426.1"/>
    </source>
</evidence>
<proteinExistence type="predicted"/>
<sequence>MESPLDSLTFNALQGRPVLDTHAANHDLARLITRKWEIYAGDGEQYLTSSMDGRSFVLQKKEGDNLEKIVFQRDIYADLATLGMSCLRERIYFDAIGSPMCLYRLGCTFPSGVHIDPSGKSAWWSGFTHKSTGRYFGITDIKGSPALRTVRQQSDLNFRFQDGQRQLFDDLARLSSSAMRAISQPYLEELPKELVDHLSDPDTGDVAFLKKLQDLVDTNNIFTSDIAELLGYLASDQCVHGYGDLVAGCEEREP</sequence>
<comment type="caution">
    <text evidence="1">The sequence shown here is derived from an EMBL/GenBank/DDBJ whole genome shotgun (WGS) entry which is preliminary data.</text>
</comment>
<accession>A0A9P6K5M2</accession>
<dbReference type="EMBL" id="JAAAXW010000042">
    <property type="protein sequence ID" value="KAF9547426.1"/>
    <property type="molecule type" value="Genomic_DNA"/>
</dbReference>
<keyword evidence="2" id="KW-1185">Reference proteome</keyword>
<organism evidence="1 2">
    <name type="scientific">Mortierella hygrophila</name>
    <dbReference type="NCBI Taxonomy" id="979708"/>
    <lineage>
        <taxon>Eukaryota</taxon>
        <taxon>Fungi</taxon>
        <taxon>Fungi incertae sedis</taxon>
        <taxon>Mucoromycota</taxon>
        <taxon>Mortierellomycotina</taxon>
        <taxon>Mortierellomycetes</taxon>
        <taxon>Mortierellales</taxon>
        <taxon>Mortierellaceae</taxon>
        <taxon>Mortierella</taxon>
    </lineage>
</organism>
<name>A0A9P6K5M2_9FUNG</name>
<gene>
    <name evidence="1" type="ORF">EC957_008436</name>
</gene>
<reference evidence="1" key="1">
    <citation type="journal article" date="2020" name="Fungal Divers.">
        <title>Resolving the Mortierellaceae phylogeny through synthesis of multi-gene phylogenetics and phylogenomics.</title>
        <authorList>
            <person name="Vandepol N."/>
            <person name="Liber J."/>
            <person name="Desiro A."/>
            <person name="Na H."/>
            <person name="Kennedy M."/>
            <person name="Barry K."/>
            <person name="Grigoriev I.V."/>
            <person name="Miller A.N."/>
            <person name="O'Donnell K."/>
            <person name="Stajich J.E."/>
            <person name="Bonito G."/>
        </authorList>
    </citation>
    <scope>NUCLEOTIDE SEQUENCE</scope>
    <source>
        <strain evidence="1">NRRL 2591</strain>
    </source>
</reference>